<gene>
    <name evidence="2" type="ORF">NCTC13093_00596</name>
    <name evidence="3" type="ORF">NCTC13093_01778</name>
    <name evidence="4" type="ORF">NCTC13093_02166</name>
</gene>
<evidence type="ECO:0000313" key="3">
    <source>
        <dbReference type="EMBL" id="SPT70363.1"/>
    </source>
</evidence>
<sequence length="562" mass="64016">MLYTDVSISLPNDSRYELHRQKKGQTYVKYRIKSYRVDGKLKHDRLLIGKISNEDIEGIKTFHPNENYYSFFKIPLPKVSTVKGPGRPCKDISTAPARKANITSFGYTLACHSIAKEYSLDVMLRNAFGESMANKILAVASFFAAGAPGGLSNIDHFTDKHMCFTDSVISSQALSQLYRSISLVECNDFFQDWIKYCCADDCICYDVTSISNYSTSLPMVAWGYNRDKERLPQVNVGMFCTIQRKLPVYFSCYNGSINDFTNLPYVLEQAKANGLKLDVPITLVIDGGFAVGDALDNARAHGCDFIVGAPLDFCKDIREQVLNWRRNPLSENTILIQRSDETIRCSVKDYNIGRINTRLMMYKSPLSTSRDEASLSSYVSKISEELRSATRLGPNRYKQYSQLFHINVNEKNEILSFEIKEKHYSEILELCGCFALFCTRNDLSPQEVLDIYRAKDCVEKAFSVFKNDILYERLEVKSQESIYGKLFIAFIALIIRRMLDNKLRPYLKISRIGLDSAIARLSDITCRKYGESWVLTSSLSKQQKELVETLNIPISFLDIKKG</sequence>
<feature type="domain" description="Transposase IS4-like" evidence="1">
    <location>
        <begin position="201"/>
        <end position="494"/>
    </location>
</feature>
<reference evidence="2 5" key="1">
    <citation type="submission" date="2018-06" db="EMBL/GenBank/DDBJ databases">
        <authorList>
            <consortium name="Pathogen Informatics"/>
            <person name="Doyle S."/>
        </authorList>
    </citation>
    <scope>NUCLEOTIDE SEQUENCE [LARGE SCALE GENOMIC DNA]</scope>
    <source>
        <strain evidence="2 5">NCTC13093</strain>
    </source>
</reference>
<dbReference type="Pfam" id="PF01609">
    <property type="entry name" value="DDE_Tnp_1"/>
    <property type="match status" value="1"/>
</dbReference>
<evidence type="ECO:0000313" key="4">
    <source>
        <dbReference type="EMBL" id="SPT70745.1"/>
    </source>
</evidence>
<dbReference type="GO" id="GO:0003677">
    <property type="term" value="F:DNA binding"/>
    <property type="evidence" value="ECO:0007669"/>
    <property type="project" value="InterPro"/>
</dbReference>
<dbReference type="EMBL" id="UAPV01000001">
    <property type="protein sequence ID" value="SPT69232.1"/>
    <property type="molecule type" value="Genomic_DNA"/>
</dbReference>
<evidence type="ECO:0000313" key="5">
    <source>
        <dbReference type="Proteomes" id="UP000250086"/>
    </source>
</evidence>
<dbReference type="EMBL" id="UAPV01000001">
    <property type="protein sequence ID" value="SPT70363.1"/>
    <property type="molecule type" value="Genomic_DNA"/>
</dbReference>
<proteinExistence type="predicted"/>
<evidence type="ECO:0000313" key="2">
    <source>
        <dbReference type="EMBL" id="SPT69232.1"/>
    </source>
</evidence>
<organism evidence="2 5">
    <name type="scientific">Anaerobiospirillum thomasii</name>
    <dbReference type="NCBI Taxonomy" id="179995"/>
    <lineage>
        <taxon>Bacteria</taxon>
        <taxon>Pseudomonadati</taxon>
        <taxon>Pseudomonadota</taxon>
        <taxon>Gammaproteobacteria</taxon>
        <taxon>Aeromonadales</taxon>
        <taxon>Succinivibrionaceae</taxon>
        <taxon>Anaerobiospirillum</taxon>
    </lineage>
</organism>
<name>A0A2X0WRM6_9GAMM</name>
<dbReference type="RefSeq" id="WP_113743416.1">
    <property type="nucleotide sequence ID" value="NZ_UAPV01000001.1"/>
</dbReference>
<evidence type="ECO:0000259" key="1">
    <source>
        <dbReference type="Pfam" id="PF01609"/>
    </source>
</evidence>
<accession>A0A2X0WRM6</accession>
<dbReference type="InterPro" id="IPR002559">
    <property type="entry name" value="Transposase_11"/>
</dbReference>
<dbReference type="GO" id="GO:0006313">
    <property type="term" value="P:DNA transposition"/>
    <property type="evidence" value="ECO:0007669"/>
    <property type="project" value="InterPro"/>
</dbReference>
<dbReference type="PANTHER" id="PTHR34614">
    <property type="match status" value="1"/>
</dbReference>
<dbReference type="GO" id="GO:0004803">
    <property type="term" value="F:transposase activity"/>
    <property type="evidence" value="ECO:0007669"/>
    <property type="project" value="InterPro"/>
</dbReference>
<dbReference type="AlphaFoldDB" id="A0A2X0WRM6"/>
<protein>
    <submittedName>
        <fullName evidence="2">Transposase</fullName>
    </submittedName>
</protein>
<dbReference type="PANTHER" id="PTHR34614:SF2">
    <property type="entry name" value="TRANSPOSASE IS4-LIKE DOMAIN-CONTAINING PROTEIN"/>
    <property type="match status" value="1"/>
</dbReference>
<dbReference type="EMBL" id="UAPV01000001">
    <property type="protein sequence ID" value="SPT70745.1"/>
    <property type="molecule type" value="Genomic_DNA"/>
</dbReference>
<dbReference type="Proteomes" id="UP000250086">
    <property type="component" value="Unassembled WGS sequence"/>
</dbReference>
<keyword evidence="5" id="KW-1185">Reference proteome</keyword>